<name>A0A6G1G4U9_9PEZI</name>
<keyword evidence="3" id="KW-1185">Reference proteome</keyword>
<evidence type="ECO:0000313" key="2">
    <source>
        <dbReference type="EMBL" id="KAF1813074.1"/>
    </source>
</evidence>
<dbReference type="OrthoDB" id="10257415at2759"/>
<dbReference type="RefSeq" id="XP_033534705.1">
    <property type="nucleotide sequence ID" value="XM_033681252.1"/>
</dbReference>
<feature type="compositionally biased region" description="Basic and acidic residues" evidence="1">
    <location>
        <begin position="594"/>
        <end position="617"/>
    </location>
</feature>
<protein>
    <recommendedName>
        <fullName evidence="5">Nuclear matrix protein</fullName>
    </recommendedName>
</protein>
<dbReference type="EMBL" id="ML975156">
    <property type="protein sequence ID" value="KAF1813074.1"/>
    <property type="molecule type" value="Genomic_DNA"/>
</dbReference>
<dbReference type="GO" id="GO:0006406">
    <property type="term" value="P:mRNA export from nucleus"/>
    <property type="evidence" value="ECO:0007669"/>
    <property type="project" value="TreeGrafter"/>
</dbReference>
<dbReference type="AlphaFoldDB" id="A0A6G1G4U9"/>
<feature type="compositionally biased region" description="Polar residues" evidence="1">
    <location>
        <begin position="223"/>
        <end position="234"/>
    </location>
</feature>
<dbReference type="PANTHER" id="PTHR13265">
    <property type="entry name" value="THO COMPLEX SUBUNIT 1"/>
    <property type="match status" value="1"/>
</dbReference>
<proteinExistence type="predicted"/>
<evidence type="ECO:0000256" key="1">
    <source>
        <dbReference type="SAM" id="MobiDB-lite"/>
    </source>
</evidence>
<accession>A0A6G1G4U9</accession>
<dbReference type="InterPro" id="IPR021861">
    <property type="entry name" value="THO_THOC1"/>
</dbReference>
<dbReference type="Proteomes" id="UP000504638">
    <property type="component" value="Unplaced"/>
</dbReference>
<reference evidence="2 4" key="1">
    <citation type="submission" date="2020-01" db="EMBL/GenBank/DDBJ databases">
        <authorList>
            <consortium name="DOE Joint Genome Institute"/>
            <person name="Haridas S."/>
            <person name="Albert R."/>
            <person name="Binder M."/>
            <person name="Bloem J."/>
            <person name="Labutti K."/>
            <person name="Salamov A."/>
            <person name="Andreopoulos B."/>
            <person name="Baker S.E."/>
            <person name="Barry K."/>
            <person name="Bills G."/>
            <person name="Bluhm B.H."/>
            <person name="Cannon C."/>
            <person name="Castanera R."/>
            <person name="Culley D.E."/>
            <person name="Daum C."/>
            <person name="Ezra D."/>
            <person name="Gonzalez J.B."/>
            <person name="Henrissat B."/>
            <person name="Kuo A."/>
            <person name="Liang C."/>
            <person name="Lipzen A."/>
            <person name="Lutzoni F."/>
            <person name="Magnuson J."/>
            <person name="Mondo S."/>
            <person name="Nolan M."/>
            <person name="Ohm R."/>
            <person name="Pangilinan J."/>
            <person name="Park H.-J."/>
            <person name="Ramirez L."/>
            <person name="Alfaro M."/>
            <person name="Sun H."/>
            <person name="Tritt A."/>
            <person name="Yoshinaga Y."/>
            <person name="Zwiers L.-H."/>
            <person name="Turgeon B.G."/>
            <person name="Goodwin S.B."/>
            <person name="Spatafora J.W."/>
            <person name="Crous P.W."/>
            <person name="Grigoriev I.V."/>
        </authorList>
    </citation>
    <scope>NUCLEOTIDE SEQUENCE</scope>
    <source>
        <strain evidence="2 4">CBS 781.70</strain>
    </source>
</reference>
<reference evidence="4" key="2">
    <citation type="submission" date="2020-04" db="EMBL/GenBank/DDBJ databases">
        <authorList>
            <consortium name="NCBI Genome Project"/>
        </authorList>
    </citation>
    <scope>NUCLEOTIDE SEQUENCE</scope>
    <source>
        <strain evidence="4">CBS 781.70</strain>
    </source>
</reference>
<evidence type="ECO:0008006" key="5">
    <source>
        <dbReference type="Google" id="ProtNLM"/>
    </source>
</evidence>
<organism evidence="2">
    <name type="scientific">Eremomyces bilateralis CBS 781.70</name>
    <dbReference type="NCBI Taxonomy" id="1392243"/>
    <lineage>
        <taxon>Eukaryota</taxon>
        <taxon>Fungi</taxon>
        <taxon>Dikarya</taxon>
        <taxon>Ascomycota</taxon>
        <taxon>Pezizomycotina</taxon>
        <taxon>Dothideomycetes</taxon>
        <taxon>Dothideomycetes incertae sedis</taxon>
        <taxon>Eremomycetales</taxon>
        <taxon>Eremomycetaceae</taxon>
        <taxon>Eremomyces</taxon>
    </lineage>
</organism>
<sequence>MAVPVLLTVDQAVEKTEHLLDRARTIKGTGGIEPRLPSSEFKRAFGLNPSATQDTKNAQYAVISIAARRVFYKIIASTHIDSPKFVDMWNLLDILLVCGDDEQCETGLMSTLFEELLDSQSIDDCRVIFGYLESRRQQLIAKHFGPKQQKNLVTLRSCSELLRRLSRAEDAVFCGRVFIFLFQSFPLGERGWVNQRGDFHVENVTTYESQTPPEGDKADRSADQINQNQSQTPASADVNMEDQEDAPLPIVSTPGKDVGREKDSNHAEDTIDEETGLNRLYPVFWALQEVFSNPPRVADQPEFAQFKNGLEATIERFKAMPKIKQARNLDDKRGVKRKHGESHTEFASIFNPKYLTSQDLFKLELSDLAFQRHVLVQGLILIEFLLSLTEKARKRWPTLPNRHLQFGINLSEEDTEWAIAMKARIAAYLQEGPEGKFYYRMVDTVLSRDKNWVFWKMENCPPIVKDALTVEQFFGANTGAEKTFAQRRMRAAPMGTLDLRFLSDAGGTDATQGLGTFARQPPLSAEKYVKGAQGAELDLEMATAEEEKSQLQDTKASQTWRALRVASRTKLGTFNNVDDDIGSLSKLLEPDATEDGKEEDKEQPGQQENKDEARGEEGYGMTKAGEGSAAPLTAPIDATNGTEVSSPGPQRHSVEERSE</sequence>
<feature type="region of interest" description="Disordered" evidence="1">
    <location>
        <begin position="206"/>
        <end position="270"/>
    </location>
</feature>
<feature type="region of interest" description="Disordered" evidence="1">
    <location>
        <begin position="589"/>
        <end position="659"/>
    </location>
</feature>
<evidence type="ECO:0000313" key="4">
    <source>
        <dbReference type="RefSeq" id="XP_033534705.1"/>
    </source>
</evidence>
<evidence type="ECO:0000313" key="3">
    <source>
        <dbReference type="Proteomes" id="UP000504638"/>
    </source>
</evidence>
<reference evidence="4" key="3">
    <citation type="submission" date="2025-04" db="UniProtKB">
        <authorList>
            <consortium name="RefSeq"/>
        </authorList>
    </citation>
    <scope>IDENTIFICATION</scope>
    <source>
        <strain evidence="4">CBS 781.70</strain>
    </source>
</reference>
<feature type="compositionally biased region" description="Polar residues" evidence="1">
    <location>
        <begin position="639"/>
        <end position="648"/>
    </location>
</feature>
<gene>
    <name evidence="2 4" type="ORF">P152DRAFT_473590</name>
</gene>
<dbReference type="GO" id="GO:0000445">
    <property type="term" value="C:THO complex part of transcription export complex"/>
    <property type="evidence" value="ECO:0007669"/>
    <property type="project" value="TreeGrafter"/>
</dbReference>
<dbReference type="Pfam" id="PF11957">
    <property type="entry name" value="efThoc1"/>
    <property type="match status" value="1"/>
</dbReference>
<dbReference type="GeneID" id="54421822"/>
<dbReference type="PANTHER" id="PTHR13265:SF0">
    <property type="entry name" value="HPR1"/>
    <property type="match status" value="1"/>
</dbReference>
<feature type="compositionally biased region" description="Basic and acidic residues" evidence="1">
    <location>
        <begin position="257"/>
        <end position="269"/>
    </location>
</feature>